<evidence type="ECO:0000313" key="2">
    <source>
        <dbReference type="Proteomes" id="UP000198923"/>
    </source>
</evidence>
<organism evidence="1 2">
    <name type="scientific">Sinosporangium album</name>
    <dbReference type="NCBI Taxonomy" id="504805"/>
    <lineage>
        <taxon>Bacteria</taxon>
        <taxon>Bacillati</taxon>
        <taxon>Actinomycetota</taxon>
        <taxon>Actinomycetes</taxon>
        <taxon>Streptosporangiales</taxon>
        <taxon>Streptosporangiaceae</taxon>
        <taxon>Sinosporangium</taxon>
    </lineage>
</organism>
<dbReference type="Proteomes" id="UP000198923">
    <property type="component" value="Unassembled WGS sequence"/>
</dbReference>
<reference evidence="1 2" key="1">
    <citation type="submission" date="2016-10" db="EMBL/GenBank/DDBJ databases">
        <authorList>
            <person name="de Groot N.N."/>
        </authorList>
    </citation>
    <scope>NUCLEOTIDE SEQUENCE [LARGE SCALE GENOMIC DNA]</scope>
    <source>
        <strain evidence="1 2">CPCC 201354</strain>
    </source>
</reference>
<sequence length="382" mass="40365">MKRGTRLLLAAATGAAVLAGGLASTVAPATAAAKCVGGTDITKLEVKDAFVPHKTENTVTVTATVRNLWKKDGDNWLKGAGDKAVPDLTALAAEITKAGAAAPVKLTDFKLPEPPTITDANKGTASVGVAEVTTTFKITKDDKDGKWVLKVAPTRGGSASGACDEEITVDPVIAVAAAKVSPDPVAVRTGRDTKVSVKAEVKGVRKDAGKVTGRLVSDDSDEWYDVGELTNRDNDGIYRGSVYFDGTTTTGDWTLEVTAKRGDDSVKGTRGFTVVRGSAGKVSSSIVFKVTPRSVKKSRLAKAYVRVSGTVYRSDSPWRNKLVSVYHKRKGADWKLITTTGTKGSGEFSKKVKARVGHYRVKVIGTSRTYGKTSRAVYVGVR</sequence>
<protein>
    <submittedName>
        <fullName evidence="1">Uncharacterized protein</fullName>
    </submittedName>
</protein>
<gene>
    <name evidence="1" type="ORF">SAMN05421505_10583</name>
</gene>
<dbReference type="OrthoDB" id="3511250at2"/>
<name>A0A1G7V4S1_9ACTN</name>
<accession>A0A1G7V4S1</accession>
<evidence type="ECO:0000313" key="1">
    <source>
        <dbReference type="EMBL" id="SDG53940.1"/>
    </source>
</evidence>
<dbReference type="InterPro" id="IPR010916">
    <property type="entry name" value="TonB_box_CS"/>
</dbReference>
<dbReference type="EMBL" id="FNCN01000005">
    <property type="protein sequence ID" value="SDG53940.1"/>
    <property type="molecule type" value="Genomic_DNA"/>
</dbReference>
<dbReference type="RefSeq" id="WP_093169432.1">
    <property type="nucleotide sequence ID" value="NZ_FNCN01000005.1"/>
</dbReference>
<dbReference type="AlphaFoldDB" id="A0A1G7V4S1"/>
<proteinExistence type="predicted"/>
<dbReference type="PROSITE" id="PS00430">
    <property type="entry name" value="TONB_DEPENDENT_REC_1"/>
    <property type="match status" value="1"/>
</dbReference>
<keyword evidence="2" id="KW-1185">Reference proteome</keyword>